<dbReference type="Proteomes" id="UP000007802">
    <property type="component" value="Unassembled WGS sequence"/>
</dbReference>
<feature type="non-terminal residue" evidence="1">
    <location>
        <position position="1"/>
    </location>
</feature>
<accession>A0A0J9EPX1</accession>
<evidence type="ECO:0000313" key="1">
    <source>
        <dbReference type="EMBL" id="KMW68056.1"/>
    </source>
</evidence>
<sequence length="172" mass="18393">LSYVDRSVSANDSELSVESLIENLKNMIMKELFISCVTESSMSLPASSAASSSAALSQSSILVSVSDSPAPAISVPVTSTPATSDFTVSAFITSSPCFKKMLCRLSELYFSFLVASVPEIILIEDDNTVKTILFCSQASLIAFSFFSAEKVVHTLNHKHSVSSDSHHHSSDS</sequence>
<name>A0A0J9EPX1_AJEDA</name>
<organism evidence="1">
    <name type="scientific">Ajellomyces dermatitidis (strain ATCC 18188 / CBS 674.68)</name>
    <name type="common">Blastomyces dermatitidis</name>
    <dbReference type="NCBI Taxonomy" id="653446"/>
    <lineage>
        <taxon>Eukaryota</taxon>
        <taxon>Fungi</taxon>
        <taxon>Dikarya</taxon>
        <taxon>Ascomycota</taxon>
        <taxon>Pezizomycotina</taxon>
        <taxon>Eurotiomycetes</taxon>
        <taxon>Eurotiomycetidae</taxon>
        <taxon>Onygenales</taxon>
        <taxon>Ajellomycetaceae</taxon>
        <taxon>Blastomyces</taxon>
    </lineage>
</organism>
<feature type="non-terminal residue" evidence="1">
    <location>
        <position position="172"/>
    </location>
</feature>
<dbReference type="EMBL" id="GG749446">
    <property type="protein sequence ID" value="KMW68056.1"/>
    <property type="molecule type" value="Genomic_DNA"/>
</dbReference>
<dbReference type="AlphaFoldDB" id="A0A0J9EPX1"/>
<gene>
    <name evidence="1" type="ORF">BDDG_12552</name>
</gene>
<reference evidence="1" key="1">
    <citation type="submission" date="2010-03" db="EMBL/GenBank/DDBJ databases">
        <title>Annotation of Blastomyces dermatitidis strain ATCC 18188.</title>
        <authorList>
            <consortium name="The Broad Institute Genome Sequencing Platform"/>
            <consortium name="Broad Institute Genome Sequencing Center for Infectious Disease."/>
            <person name="Cuomo C."/>
            <person name="Klein B."/>
            <person name="Sullivan T."/>
            <person name="Heitman J."/>
            <person name="Young S."/>
            <person name="Zeng Q."/>
            <person name="Gargeya S."/>
            <person name="Alvarado L."/>
            <person name="Berlin A.M."/>
            <person name="Chapman S.B."/>
            <person name="Chen Z."/>
            <person name="Freedman E."/>
            <person name="Gellesch M."/>
            <person name="Goldberg J."/>
            <person name="Griggs A."/>
            <person name="Gujja S."/>
            <person name="Heilman E."/>
            <person name="Heiman D."/>
            <person name="Howarth C."/>
            <person name="Mehta T."/>
            <person name="Neiman D."/>
            <person name="Pearson M."/>
            <person name="Roberts A."/>
            <person name="Saif S."/>
            <person name="Shea T."/>
            <person name="Shenoy N."/>
            <person name="Sisk P."/>
            <person name="Stolte C."/>
            <person name="Sykes S."/>
            <person name="White J."/>
            <person name="Yandava C."/>
            <person name="Haas B."/>
            <person name="Nusbaum C."/>
            <person name="Birren B."/>
        </authorList>
    </citation>
    <scope>NUCLEOTIDE SEQUENCE</scope>
    <source>
        <strain evidence="1">ATCC 18188</strain>
    </source>
</reference>
<proteinExistence type="predicted"/>
<protein>
    <submittedName>
        <fullName evidence="1">Uncharacterized protein</fullName>
    </submittedName>
</protein>